<gene>
    <name evidence="2" type="ORF">Rsub_06831</name>
</gene>
<proteinExistence type="predicted"/>
<protein>
    <submittedName>
        <fullName evidence="2">Uncharacterized protein</fullName>
    </submittedName>
</protein>
<sequence length="482" mass="49669">MKFAAKAFSPRSGGSGRRDWPCEERRASLAKVVCTLKAAVEKLQAAQGAAAVNERRKSAEQLTLQVQLLNSAFVSLADAVLEEIEELGGERAQLHADSSQLRSAMRALEARMQDRLSEAARLEDRVDAKLALTAGLEAQVAALAASGASTEARLGELRAEVAAMSAAASKAEKHAALAALEAQRAGLTALQRGQASGRLAGFSCWQLPLRQLPAQAALGFVKQLKVKELAAESLRDAVPPLVAAGVQRHAPPLIDDAVEARAAELRRDAAAQGALLAGDLGRLARDAAALRAEVAAASNLAKKVDADVAALEPRVARAEAEEAAAPKAPLRLVAALEERLEGLAGQQSRQSRGVESVIRALVDDASALARAQRGAEGLLAGQQAQLQDTKEALLRSAQARLRARARLARARRVFAQLLKVPAPVSAAQWTAVPTKFGAAGSPLRSAGLGLGLGGGSGGGGSPSAAGGSPLLSSRYAAAAAGL</sequence>
<evidence type="ECO:0000313" key="2">
    <source>
        <dbReference type="EMBL" id="GBF93832.1"/>
    </source>
</evidence>
<dbReference type="InParanoid" id="A0A2V0P4J4"/>
<evidence type="ECO:0000256" key="1">
    <source>
        <dbReference type="SAM" id="MobiDB-lite"/>
    </source>
</evidence>
<organism evidence="2 3">
    <name type="scientific">Raphidocelis subcapitata</name>
    <dbReference type="NCBI Taxonomy" id="307507"/>
    <lineage>
        <taxon>Eukaryota</taxon>
        <taxon>Viridiplantae</taxon>
        <taxon>Chlorophyta</taxon>
        <taxon>core chlorophytes</taxon>
        <taxon>Chlorophyceae</taxon>
        <taxon>CS clade</taxon>
        <taxon>Sphaeropleales</taxon>
        <taxon>Selenastraceae</taxon>
        <taxon>Raphidocelis</taxon>
    </lineage>
</organism>
<name>A0A2V0P4J4_9CHLO</name>
<feature type="region of interest" description="Disordered" evidence="1">
    <location>
        <begin position="1"/>
        <end position="20"/>
    </location>
</feature>
<dbReference type="Proteomes" id="UP000247498">
    <property type="component" value="Unassembled WGS sequence"/>
</dbReference>
<dbReference type="AlphaFoldDB" id="A0A2V0P4J4"/>
<keyword evidence="3" id="KW-1185">Reference proteome</keyword>
<accession>A0A2V0P4J4</accession>
<dbReference type="EMBL" id="BDRX01000045">
    <property type="protein sequence ID" value="GBF93832.1"/>
    <property type="molecule type" value="Genomic_DNA"/>
</dbReference>
<comment type="caution">
    <text evidence="2">The sequence shown here is derived from an EMBL/GenBank/DDBJ whole genome shotgun (WGS) entry which is preliminary data.</text>
</comment>
<evidence type="ECO:0000313" key="3">
    <source>
        <dbReference type="Proteomes" id="UP000247498"/>
    </source>
</evidence>
<reference evidence="2 3" key="1">
    <citation type="journal article" date="2018" name="Sci. Rep.">
        <title>Raphidocelis subcapitata (=Pseudokirchneriella subcapitata) provides an insight into genome evolution and environmental adaptations in the Sphaeropleales.</title>
        <authorList>
            <person name="Suzuki S."/>
            <person name="Yamaguchi H."/>
            <person name="Nakajima N."/>
            <person name="Kawachi M."/>
        </authorList>
    </citation>
    <scope>NUCLEOTIDE SEQUENCE [LARGE SCALE GENOMIC DNA]</scope>
    <source>
        <strain evidence="2 3">NIES-35</strain>
    </source>
</reference>